<dbReference type="Proteomes" id="UP001231915">
    <property type="component" value="Unassembled WGS sequence"/>
</dbReference>
<dbReference type="EMBL" id="JASJUT010000003">
    <property type="protein sequence ID" value="MDK2595161.1"/>
    <property type="molecule type" value="Genomic_DNA"/>
</dbReference>
<reference evidence="1 2" key="1">
    <citation type="submission" date="2023-05" db="EMBL/GenBank/DDBJ databases">
        <title>Pseudoalteromonas ardens sp. nov., Pseudoalteromonas obscura sp. nov., and Pseudoalteromonas umbrosa sp. nov., isolated from the coral Montipora capitata.</title>
        <authorList>
            <person name="Thomas E.M."/>
            <person name="Smith E.M."/>
            <person name="Papke E."/>
            <person name="Shlafstein M.D."/>
            <person name="Oline D.K."/>
            <person name="Videau P."/>
            <person name="Saw J.H."/>
            <person name="Strangman W.K."/>
            <person name="Ushijima B."/>
        </authorList>
    </citation>
    <scope>NUCLEOTIDE SEQUENCE [LARGE SCALE GENOMIC DNA]</scope>
    <source>
        <strain evidence="1 2">P94</strain>
    </source>
</reference>
<keyword evidence="2" id="KW-1185">Reference proteome</keyword>
<protein>
    <submittedName>
        <fullName evidence="1">Uncharacterized protein</fullName>
    </submittedName>
</protein>
<gene>
    <name evidence="1" type="ORF">QNM18_08925</name>
</gene>
<evidence type="ECO:0000313" key="2">
    <source>
        <dbReference type="Proteomes" id="UP001231915"/>
    </source>
</evidence>
<accession>A0ABT7EJG0</accession>
<sequence>MRYWVSNAQLKAEEPFEIFIEARPGLQVKGAHIEGVSMYMGKIPIFFREVEAGRWKADAMLGACNLTEMKWQIVFTENSKLSSNGPAYLFSYRQ</sequence>
<evidence type="ECO:0000313" key="1">
    <source>
        <dbReference type="EMBL" id="MDK2595161.1"/>
    </source>
</evidence>
<organism evidence="1 2">
    <name type="scientific">Pseudoalteromonas obscura</name>
    <dbReference type="NCBI Taxonomy" id="3048491"/>
    <lineage>
        <taxon>Bacteria</taxon>
        <taxon>Pseudomonadati</taxon>
        <taxon>Pseudomonadota</taxon>
        <taxon>Gammaproteobacteria</taxon>
        <taxon>Alteromonadales</taxon>
        <taxon>Pseudoalteromonadaceae</taxon>
        <taxon>Pseudoalteromonas</taxon>
    </lineage>
</organism>
<proteinExistence type="predicted"/>
<name>A0ABT7EJG0_9GAMM</name>
<comment type="caution">
    <text evidence="1">The sequence shown here is derived from an EMBL/GenBank/DDBJ whole genome shotgun (WGS) entry which is preliminary data.</text>
</comment>